<evidence type="ECO:0000256" key="1">
    <source>
        <dbReference type="SAM" id="Phobius"/>
    </source>
</evidence>
<dbReference type="EMBL" id="LJYF01000004">
    <property type="protein sequence ID" value="KRQ01508.1"/>
    <property type="molecule type" value="Genomic_DNA"/>
</dbReference>
<gene>
    <name evidence="2" type="ORF">AOQ72_08560</name>
    <name evidence="3" type="ORF">GA0061099_1007212</name>
</gene>
<accession>A0A0R3D1G5</accession>
<keyword evidence="1" id="KW-1133">Transmembrane helix</keyword>
<reference evidence="3 5" key="2">
    <citation type="submission" date="2016-08" db="EMBL/GenBank/DDBJ databases">
        <authorList>
            <person name="Seilhamer J.J."/>
        </authorList>
    </citation>
    <scope>NUCLEOTIDE SEQUENCE [LARGE SCALE GENOMIC DNA]</scope>
    <source>
        <strain evidence="3 5">CCBAU 10071</strain>
    </source>
</reference>
<keyword evidence="1" id="KW-0812">Transmembrane</keyword>
<reference evidence="2 4" key="1">
    <citation type="submission" date="2015-09" db="EMBL/GenBank/DDBJ databases">
        <title>Draft Genome Sequence of the Strain BR 3267 (Bradyrhizobium yuanmingense) recommended as inoculant for cowpea in Brazil.</title>
        <authorList>
            <person name="Simoes-Araujo J.L."/>
            <person name="Zilli J.E."/>
        </authorList>
    </citation>
    <scope>NUCLEOTIDE SEQUENCE [LARGE SCALE GENOMIC DNA]</scope>
    <source>
        <strain evidence="2 4">BR3267</strain>
    </source>
</reference>
<dbReference type="AlphaFoldDB" id="A0A0R3D1G5"/>
<dbReference type="Proteomes" id="UP000051380">
    <property type="component" value="Unassembled WGS sequence"/>
</dbReference>
<organism evidence="2 4">
    <name type="scientific">Bradyrhizobium yuanmingense</name>
    <dbReference type="NCBI Taxonomy" id="108015"/>
    <lineage>
        <taxon>Bacteria</taxon>
        <taxon>Pseudomonadati</taxon>
        <taxon>Pseudomonadota</taxon>
        <taxon>Alphaproteobacteria</taxon>
        <taxon>Hyphomicrobiales</taxon>
        <taxon>Nitrobacteraceae</taxon>
        <taxon>Bradyrhizobium</taxon>
    </lineage>
</organism>
<dbReference type="OrthoDB" id="8243821at2"/>
<keyword evidence="1" id="KW-0472">Membrane</keyword>
<name>A0A0R3D1G5_9BRAD</name>
<dbReference type="EMBL" id="FMAE01000007">
    <property type="protein sequence ID" value="SCB43158.1"/>
    <property type="molecule type" value="Genomic_DNA"/>
</dbReference>
<evidence type="ECO:0000313" key="4">
    <source>
        <dbReference type="Proteomes" id="UP000051380"/>
    </source>
</evidence>
<proteinExistence type="predicted"/>
<evidence type="ECO:0000313" key="3">
    <source>
        <dbReference type="EMBL" id="SCB43158.1"/>
    </source>
</evidence>
<dbReference type="STRING" id="108015.GA0061099_1007212"/>
<dbReference type="RefSeq" id="WP_036011249.1">
    <property type="nucleotide sequence ID" value="NZ_FMAE01000007.1"/>
</dbReference>
<dbReference type="Proteomes" id="UP000183174">
    <property type="component" value="Unassembled WGS sequence"/>
</dbReference>
<sequence length="91" mass="9666">MTAFLIFSFLTGAVLGQRFRVFVLLPVTFALVLTMLPVSMMTSLGFLDGMKAAAFAAIALQGGYLFGSGARFALAAARATRVFGRPVKATR</sequence>
<feature type="transmembrane region" description="Helical" evidence="1">
    <location>
        <begin position="26"/>
        <end position="47"/>
    </location>
</feature>
<evidence type="ECO:0000313" key="2">
    <source>
        <dbReference type="EMBL" id="KRQ01508.1"/>
    </source>
</evidence>
<evidence type="ECO:0000313" key="5">
    <source>
        <dbReference type="Proteomes" id="UP000183174"/>
    </source>
</evidence>
<protein>
    <submittedName>
        <fullName evidence="2">Uncharacterized protein</fullName>
    </submittedName>
</protein>